<reference evidence="8" key="1">
    <citation type="submission" date="2021-05" db="EMBL/GenBank/DDBJ databases">
        <title>Complete genome sequence of the cellulolytic planctomycete Telmatocola sphagniphila SP2T and characterization of the first cellulase from planctomycetes.</title>
        <authorList>
            <person name="Rakitin A.L."/>
            <person name="Beletsky A.V."/>
            <person name="Naumoff D.G."/>
            <person name="Kulichevskaya I.S."/>
            <person name="Mardanov A.V."/>
            <person name="Ravin N.V."/>
            <person name="Dedysh S.N."/>
        </authorList>
    </citation>
    <scope>NUCLEOTIDE SEQUENCE</scope>
    <source>
        <strain evidence="8">SP2T</strain>
    </source>
</reference>
<dbReference type="InterPro" id="IPR009056">
    <property type="entry name" value="Cyt_c-like_dom"/>
</dbReference>
<evidence type="ECO:0000256" key="4">
    <source>
        <dbReference type="PROSITE-ProRule" id="PRU00433"/>
    </source>
</evidence>
<dbReference type="Gene3D" id="1.25.10.10">
    <property type="entry name" value="Leucine-rich Repeat Variant"/>
    <property type="match status" value="1"/>
</dbReference>
<dbReference type="AlphaFoldDB" id="A0A8E6BC92"/>
<sequence>MRFVLSLQLLLVFPLWALAQRDAKIPDPDPEIERKTFILPEGFEVNLWAADPLLAKPIQMNWDAQGRLWLATSETYPQIEPGKKANDKIVILEDIKGQGKADKVTVFADGLLIPTGIEPDSKGGCYVAASTELLHFSKSKPDLPKADIRKVVLSGFGTEDTHHILHTLRWGPDGKLYMNQSVYIHSHIETPYGPRRLNGGGIWQYDTETGRLEVFARGFWNPWGHAFDKYGQSFATDGANGEGIVHVIPGAYYPTGNHVGPRLLHGMNPGSPKHCGLEIISGRQFPDDWQGDMITNDFRGHRVCRFKLSENGSTFASKEMTEVIKSNHPAFRPIDVKMGPDGALYIADWYNPIIQHGEVDFRDPRRDHTHGRIWRVTAKGRPLVKKKDPITEPDNRTWALRKMSQKFLENPPSPSQSQNFAKEISSRDINDPNPKIRLEAIRTLARLTSPEAVAAALKALDHPMDPTLDYALWLTVRDLDPIWLPAFLEGKLTFNNNPKHLAFALQAINSASTLPALVKMIESSRLPQEQSLGMWKLLADLGGPQEQIRVLNQALNSETNVKIRQELLNSLIDNSQRRKLWNGRTSNAIIDKILLDDKTPEDLKISIIRLAGLWKHQSLQNHIHNLLAGGANPSPTFQRAAVQALVDLGTGEAKQEIELQTSAVDHPSTRAAAIAALAQFDEAKAAGKAVEVMKEELSKIEPADMQKLVEAFLNRKTGPAVLANALKGATIKPDAAKMALRSVRASGKELPALLAAINDAGKLANLKPDYSTEAVKKLVALALEKGEAARGEAIYRRKEMQCLNCHAINGVGGAVGPDMGSIGASAQMDYLVESLWLPSKAIKEGFHSVLINTENGNSVTGIPVREANGELILRTAEDKILTIPVRDIAERKQAKSLMPEGLVDTLTTQEQADLVRFLSELGKVGPYAPQKTPIVRRWQTLEPTPNTMSFVRQKRLMAALEKDAPVSWVSAYAEVGGKLPLSEIPSFAVWGGSEPQSVLRTQISITTPGKIDLKLVSLVGVEVWVNGKVVDLKAKSTLELPKGESEIALVINRNQCKEPIAMELNEAKENPAKFSLLLGK</sequence>
<dbReference type="Gene3D" id="2.120.10.30">
    <property type="entry name" value="TolB, C-terminal domain"/>
    <property type="match status" value="1"/>
</dbReference>
<evidence type="ECO:0000313" key="8">
    <source>
        <dbReference type="EMBL" id="QVL34235.1"/>
    </source>
</evidence>
<organism evidence="8 9">
    <name type="scientific">Telmatocola sphagniphila</name>
    <dbReference type="NCBI Taxonomy" id="1123043"/>
    <lineage>
        <taxon>Bacteria</taxon>
        <taxon>Pseudomonadati</taxon>
        <taxon>Planctomycetota</taxon>
        <taxon>Planctomycetia</taxon>
        <taxon>Gemmatales</taxon>
        <taxon>Gemmataceae</taxon>
    </lineage>
</organism>
<dbReference type="InterPro" id="IPR055557">
    <property type="entry name" value="DUF7133"/>
</dbReference>
<dbReference type="KEGG" id="tsph:KIH39_10110"/>
<dbReference type="InterPro" id="IPR016024">
    <property type="entry name" value="ARM-type_fold"/>
</dbReference>
<dbReference type="InterPro" id="IPR013428">
    <property type="entry name" value="Membrane-bound_put_N"/>
</dbReference>
<dbReference type="NCBIfam" id="TIGR02603">
    <property type="entry name" value="CxxCH_TIGR02603"/>
    <property type="match status" value="1"/>
</dbReference>
<dbReference type="GO" id="GO:0046872">
    <property type="term" value="F:metal ion binding"/>
    <property type="evidence" value="ECO:0007669"/>
    <property type="project" value="UniProtKB-KW"/>
</dbReference>
<feature type="signal peptide" evidence="6">
    <location>
        <begin position="1"/>
        <end position="19"/>
    </location>
</feature>
<dbReference type="GO" id="GO:0020037">
    <property type="term" value="F:heme binding"/>
    <property type="evidence" value="ECO:0007669"/>
    <property type="project" value="InterPro"/>
</dbReference>
<dbReference type="NCBIfam" id="TIGR02604">
    <property type="entry name" value="Piru_Ver_Nterm"/>
    <property type="match status" value="1"/>
</dbReference>
<keyword evidence="9" id="KW-1185">Reference proteome</keyword>
<evidence type="ECO:0000313" key="9">
    <source>
        <dbReference type="Proteomes" id="UP000676194"/>
    </source>
</evidence>
<dbReference type="InterPro" id="IPR004155">
    <property type="entry name" value="PBS_lyase_HEAT"/>
</dbReference>
<feature type="chain" id="PRO_5034839329" evidence="6">
    <location>
        <begin position="20"/>
        <end position="1080"/>
    </location>
</feature>
<dbReference type="Gene3D" id="1.10.760.10">
    <property type="entry name" value="Cytochrome c-like domain"/>
    <property type="match status" value="1"/>
</dbReference>
<dbReference type="InterPro" id="IPR013427">
    <property type="entry name" value="Haem-bd_dom_put"/>
</dbReference>
<dbReference type="InterPro" id="IPR011042">
    <property type="entry name" value="6-blade_b-propeller_TolB-like"/>
</dbReference>
<dbReference type="SUPFAM" id="SSF46626">
    <property type="entry name" value="Cytochrome c"/>
    <property type="match status" value="1"/>
</dbReference>
<dbReference type="PANTHER" id="PTHR33546">
    <property type="entry name" value="LARGE, MULTIFUNCTIONAL SECRETED PROTEIN-RELATED"/>
    <property type="match status" value="1"/>
</dbReference>
<dbReference type="Proteomes" id="UP000676194">
    <property type="component" value="Chromosome"/>
</dbReference>
<gene>
    <name evidence="8" type="ORF">KIH39_10110</name>
</gene>
<protein>
    <submittedName>
        <fullName evidence="8">Sorbosone dehydrogenase</fullName>
    </submittedName>
</protein>
<evidence type="ECO:0000256" key="2">
    <source>
        <dbReference type="ARBA" id="ARBA00022723"/>
    </source>
</evidence>
<dbReference type="PROSITE" id="PS51007">
    <property type="entry name" value="CYTC"/>
    <property type="match status" value="1"/>
</dbReference>
<dbReference type="SUPFAM" id="SSF48371">
    <property type="entry name" value="ARM repeat"/>
    <property type="match status" value="1"/>
</dbReference>
<evidence type="ECO:0000259" key="7">
    <source>
        <dbReference type="PROSITE" id="PS51007"/>
    </source>
</evidence>
<dbReference type="PANTHER" id="PTHR33546:SF1">
    <property type="entry name" value="LARGE, MULTIFUNCTIONAL SECRETED PROTEIN"/>
    <property type="match status" value="1"/>
</dbReference>
<accession>A0A8E6BC92</accession>
<dbReference type="InterPro" id="IPR011989">
    <property type="entry name" value="ARM-like"/>
</dbReference>
<dbReference type="SMART" id="SM00567">
    <property type="entry name" value="EZ_HEAT"/>
    <property type="match status" value="2"/>
</dbReference>
<dbReference type="SUPFAM" id="SSF63829">
    <property type="entry name" value="Calcium-dependent phosphotriesterase"/>
    <property type="match status" value="1"/>
</dbReference>
<name>A0A8E6BC92_9BACT</name>
<evidence type="ECO:0000256" key="1">
    <source>
        <dbReference type="ARBA" id="ARBA00022617"/>
    </source>
</evidence>
<keyword evidence="1 4" id="KW-0349">Heme</keyword>
<feature type="region of interest" description="Disordered" evidence="5">
    <location>
        <begin position="407"/>
        <end position="428"/>
    </location>
</feature>
<dbReference type="RefSeq" id="WP_213499207.1">
    <property type="nucleotide sequence ID" value="NZ_CP074694.1"/>
</dbReference>
<evidence type="ECO:0000256" key="6">
    <source>
        <dbReference type="SAM" id="SignalP"/>
    </source>
</evidence>
<proteinExistence type="predicted"/>
<keyword evidence="3 4" id="KW-0408">Iron</keyword>
<dbReference type="EMBL" id="CP074694">
    <property type="protein sequence ID" value="QVL34235.1"/>
    <property type="molecule type" value="Genomic_DNA"/>
</dbReference>
<evidence type="ECO:0000256" key="3">
    <source>
        <dbReference type="ARBA" id="ARBA00023004"/>
    </source>
</evidence>
<dbReference type="GO" id="GO:0009055">
    <property type="term" value="F:electron transfer activity"/>
    <property type="evidence" value="ECO:0007669"/>
    <property type="project" value="InterPro"/>
</dbReference>
<dbReference type="Pfam" id="PF23500">
    <property type="entry name" value="DUF7133"/>
    <property type="match status" value="1"/>
</dbReference>
<keyword evidence="2 4" id="KW-0479">Metal-binding</keyword>
<dbReference type="InterPro" id="IPR036909">
    <property type="entry name" value="Cyt_c-like_dom_sf"/>
</dbReference>
<feature type="domain" description="Cytochrome c" evidence="7">
    <location>
        <begin position="786"/>
        <end position="922"/>
    </location>
</feature>
<keyword evidence="6" id="KW-0732">Signal</keyword>
<evidence type="ECO:0000256" key="5">
    <source>
        <dbReference type="SAM" id="MobiDB-lite"/>
    </source>
</evidence>